<protein>
    <submittedName>
        <fullName evidence="1">Uncharacterized protein</fullName>
    </submittedName>
</protein>
<organism evidence="1 2">
    <name type="scientific">Crateriforma conspicua</name>
    <dbReference type="NCBI Taxonomy" id="2527996"/>
    <lineage>
        <taxon>Bacteria</taxon>
        <taxon>Pseudomonadati</taxon>
        <taxon>Planctomycetota</taxon>
        <taxon>Planctomycetia</taxon>
        <taxon>Planctomycetales</taxon>
        <taxon>Planctomycetaceae</taxon>
        <taxon>Crateriforma</taxon>
    </lineage>
</organism>
<dbReference type="AlphaFoldDB" id="A0A5C6FDE7"/>
<accession>A0A5C6FDE7</accession>
<dbReference type="OrthoDB" id="7060651at2"/>
<dbReference type="RefSeq" id="WP_146416611.1">
    <property type="nucleotide sequence ID" value="NZ_SJPZ01000012.1"/>
</dbReference>
<dbReference type="Proteomes" id="UP000316476">
    <property type="component" value="Unassembled WGS sequence"/>
</dbReference>
<dbReference type="EMBL" id="SJPZ01000012">
    <property type="protein sequence ID" value="TWU59498.1"/>
    <property type="molecule type" value="Genomic_DNA"/>
</dbReference>
<gene>
    <name evidence="1" type="ORF">V7x_56190</name>
</gene>
<evidence type="ECO:0000313" key="1">
    <source>
        <dbReference type="EMBL" id="TWU59498.1"/>
    </source>
</evidence>
<reference evidence="1 2" key="1">
    <citation type="submission" date="2019-02" db="EMBL/GenBank/DDBJ databases">
        <title>Deep-cultivation of Planctomycetes and their phenomic and genomic characterization uncovers novel biology.</title>
        <authorList>
            <person name="Wiegand S."/>
            <person name="Jogler M."/>
            <person name="Boedeker C."/>
            <person name="Pinto D."/>
            <person name="Vollmers J."/>
            <person name="Rivas-Marin E."/>
            <person name="Kohn T."/>
            <person name="Peeters S.H."/>
            <person name="Heuer A."/>
            <person name="Rast P."/>
            <person name="Oberbeckmann S."/>
            <person name="Bunk B."/>
            <person name="Jeske O."/>
            <person name="Meyerdierks A."/>
            <person name="Storesund J.E."/>
            <person name="Kallscheuer N."/>
            <person name="Luecker S."/>
            <person name="Lage O.M."/>
            <person name="Pohl T."/>
            <person name="Merkel B.J."/>
            <person name="Hornburger P."/>
            <person name="Mueller R.-W."/>
            <person name="Bruemmer F."/>
            <person name="Labrenz M."/>
            <person name="Spormann A.M."/>
            <person name="Op Den Camp H."/>
            <person name="Overmann J."/>
            <person name="Amann R."/>
            <person name="Jetten M.S.M."/>
            <person name="Mascher T."/>
            <person name="Medema M.H."/>
            <person name="Devos D.P."/>
            <person name="Kaster A.-K."/>
            <person name="Ovreas L."/>
            <person name="Rohde M."/>
            <person name="Galperin M.Y."/>
            <person name="Jogler C."/>
        </authorList>
    </citation>
    <scope>NUCLEOTIDE SEQUENCE [LARGE SCALE GENOMIC DNA]</scope>
    <source>
        <strain evidence="1 2">V7</strain>
    </source>
</reference>
<comment type="caution">
    <text evidence="1">The sequence shown here is derived from an EMBL/GenBank/DDBJ whole genome shotgun (WGS) entry which is preliminary data.</text>
</comment>
<name>A0A5C6FDE7_9PLAN</name>
<sequence>MVRFHKWNVNSRAPVTRVVLAASTPPLHKANAALATSWTEADFDSLGWHDVHVHGFRILEGEHGTGQLWLDLDYILDWICPATDSETYRFRIAPAILRFRNVDSLRFELDYATPTAAMEPFSLAGVERKSIEYGGGYRSFRWKLGINWPSGSISFDSPGFVQELTGPVLETNSQCIERP</sequence>
<evidence type="ECO:0000313" key="2">
    <source>
        <dbReference type="Proteomes" id="UP000316476"/>
    </source>
</evidence>
<proteinExistence type="predicted"/>